<keyword evidence="9" id="KW-1185">Reference proteome</keyword>
<reference evidence="8 9" key="1">
    <citation type="journal article" date="2017" name="Gigascience">
        <title>Genome sequence of the small brown planthopper, Laodelphax striatellus.</title>
        <authorList>
            <person name="Zhu J."/>
            <person name="Jiang F."/>
            <person name="Wang X."/>
            <person name="Yang P."/>
            <person name="Bao Y."/>
            <person name="Zhao W."/>
            <person name="Wang W."/>
            <person name="Lu H."/>
            <person name="Wang Q."/>
            <person name="Cui N."/>
            <person name="Li J."/>
            <person name="Chen X."/>
            <person name="Luo L."/>
            <person name="Yu J."/>
            <person name="Kang L."/>
            <person name="Cui F."/>
        </authorList>
    </citation>
    <scope>NUCLEOTIDE SEQUENCE [LARGE SCALE GENOMIC DNA]</scope>
    <source>
        <strain evidence="8">Lst14</strain>
    </source>
</reference>
<evidence type="ECO:0000256" key="2">
    <source>
        <dbReference type="ARBA" id="ARBA00022448"/>
    </source>
</evidence>
<name>A0A482WZC5_LAOST</name>
<dbReference type="PROSITE" id="PS50850">
    <property type="entry name" value="MFS"/>
    <property type="match status" value="1"/>
</dbReference>
<evidence type="ECO:0000256" key="6">
    <source>
        <dbReference type="SAM" id="Phobius"/>
    </source>
</evidence>
<dbReference type="Proteomes" id="UP000291343">
    <property type="component" value="Unassembled WGS sequence"/>
</dbReference>
<dbReference type="InterPro" id="IPR011701">
    <property type="entry name" value="MFS"/>
</dbReference>
<dbReference type="InterPro" id="IPR020846">
    <property type="entry name" value="MFS_dom"/>
</dbReference>
<keyword evidence="4 6" id="KW-1133">Transmembrane helix</keyword>
<feature type="transmembrane region" description="Helical" evidence="6">
    <location>
        <begin position="169"/>
        <end position="187"/>
    </location>
</feature>
<protein>
    <recommendedName>
        <fullName evidence="7">Major facilitator superfamily (MFS) profile domain-containing protein</fullName>
    </recommendedName>
</protein>
<keyword evidence="5 6" id="KW-0472">Membrane</keyword>
<feature type="transmembrane region" description="Helical" evidence="6">
    <location>
        <begin position="143"/>
        <end position="163"/>
    </location>
</feature>
<organism evidence="8 9">
    <name type="scientific">Laodelphax striatellus</name>
    <name type="common">Small brown planthopper</name>
    <name type="synonym">Delphax striatella</name>
    <dbReference type="NCBI Taxonomy" id="195883"/>
    <lineage>
        <taxon>Eukaryota</taxon>
        <taxon>Metazoa</taxon>
        <taxon>Ecdysozoa</taxon>
        <taxon>Arthropoda</taxon>
        <taxon>Hexapoda</taxon>
        <taxon>Insecta</taxon>
        <taxon>Pterygota</taxon>
        <taxon>Neoptera</taxon>
        <taxon>Paraneoptera</taxon>
        <taxon>Hemiptera</taxon>
        <taxon>Auchenorrhyncha</taxon>
        <taxon>Fulgoroidea</taxon>
        <taxon>Delphacidae</taxon>
        <taxon>Criomorphinae</taxon>
        <taxon>Laodelphax</taxon>
    </lineage>
</organism>
<evidence type="ECO:0000259" key="7">
    <source>
        <dbReference type="PROSITE" id="PS50850"/>
    </source>
</evidence>
<dbReference type="AlphaFoldDB" id="A0A482WZC5"/>
<evidence type="ECO:0000256" key="5">
    <source>
        <dbReference type="ARBA" id="ARBA00023136"/>
    </source>
</evidence>
<sequence length="302" mass="32724">MVCQSEECHHLEPLNKYKHEPIPGDEMAPAKFTRKQWVTLFAIGSVHFSSAICISLQAPFYPQELDTVGAKLMLCIGMIIASLSDISFGLLDYVDDHNTFITMSFILRMTESLGSTSALVAAFSITAAVFQDSVATTFATIEVFYGVGYIVGPTVGGLLYALGGYKLPFIVNGTVIMCTAVVVLMILPEINNNSLSKNDATIFSILKVPAVFLNSVSVVATSISMGYYAATLEPHLRQFDLSPVAMGLMFIISGGTYAMIAPVVGRLCDRWIYPKQVIVFGCLLIMTSFMIVGPAPFLPLPT</sequence>
<evidence type="ECO:0000256" key="4">
    <source>
        <dbReference type="ARBA" id="ARBA00022989"/>
    </source>
</evidence>
<feature type="transmembrane region" description="Helical" evidence="6">
    <location>
        <begin position="37"/>
        <end position="60"/>
    </location>
</feature>
<accession>A0A482WZC5</accession>
<feature type="transmembrane region" description="Helical" evidence="6">
    <location>
        <begin position="241"/>
        <end position="265"/>
    </location>
</feature>
<comment type="subcellular location">
    <subcellularLocation>
        <location evidence="1">Membrane</location>
        <topology evidence="1">Multi-pass membrane protein</topology>
    </subcellularLocation>
</comment>
<dbReference type="InterPro" id="IPR036259">
    <property type="entry name" value="MFS_trans_sf"/>
</dbReference>
<evidence type="ECO:0000256" key="1">
    <source>
        <dbReference type="ARBA" id="ARBA00004141"/>
    </source>
</evidence>
<evidence type="ECO:0000256" key="3">
    <source>
        <dbReference type="ARBA" id="ARBA00022692"/>
    </source>
</evidence>
<dbReference type="EMBL" id="QKKF02021356">
    <property type="protein sequence ID" value="RZF38885.1"/>
    <property type="molecule type" value="Genomic_DNA"/>
</dbReference>
<feature type="transmembrane region" description="Helical" evidence="6">
    <location>
        <begin position="208"/>
        <end position="229"/>
    </location>
</feature>
<dbReference type="PANTHER" id="PTHR23506:SF26">
    <property type="entry name" value="MFS-TYPE TRANSPORTER SLC18B1"/>
    <property type="match status" value="1"/>
</dbReference>
<feature type="domain" description="Major facilitator superfamily (MFS) profile" evidence="7">
    <location>
        <begin position="1"/>
        <end position="302"/>
    </location>
</feature>
<dbReference type="InterPro" id="IPR050930">
    <property type="entry name" value="MFS_Vesicular_Transporter"/>
</dbReference>
<feature type="transmembrane region" description="Helical" evidence="6">
    <location>
        <begin position="72"/>
        <end position="93"/>
    </location>
</feature>
<dbReference type="InParanoid" id="A0A482WZC5"/>
<comment type="caution">
    <text evidence="8">The sequence shown here is derived from an EMBL/GenBank/DDBJ whole genome shotgun (WGS) entry which is preliminary data.</text>
</comment>
<dbReference type="SUPFAM" id="SSF103473">
    <property type="entry name" value="MFS general substrate transporter"/>
    <property type="match status" value="1"/>
</dbReference>
<evidence type="ECO:0000313" key="9">
    <source>
        <dbReference type="Proteomes" id="UP000291343"/>
    </source>
</evidence>
<dbReference type="Pfam" id="PF07690">
    <property type="entry name" value="MFS_1"/>
    <property type="match status" value="1"/>
</dbReference>
<feature type="transmembrane region" description="Helical" evidence="6">
    <location>
        <begin position="277"/>
        <end position="298"/>
    </location>
</feature>
<dbReference type="STRING" id="195883.A0A482WZC5"/>
<keyword evidence="2" id="KW-0813">Transport</keyword>
<dbReference type="GO" id="GO:0022857">
    <property type="term" value="F:transmembrane transporter activity"/>
    <property type="evidence" value="ECO:0007669"/>
    <property type="project" value="InterPro"/>
</dbReference>
<gene>
    <name evidence="8" type="ORF">LSTR_LSTR006542</name>
</gene>
<keyword evidence="3 6" id="KW-0812">Transmembrane</keyword>
<dbReference type="PANTHER" id="PTHR23506">
    <property type="entry name" value="GH10249P"/>
    <property type="match status" value="1"/>
</dbReference>
<proteinExistence type="predicted"/>
<dbReference type="OrthoDB" id="446368at2759"/>
<dbReference type="GO" id="GO:0016020">
    <property type="term" value="C:membrane"/>
    <property type="evidence" value="ECO:0007669"/>
    <property type="project" value="UniProtKB-SubCell"/>
</dbReference>
<evidence type="ECO:0000313" key="8">
    <source>
        <dbReference type="EMBL" id="RZF38885.1"/>
    </source>
</evidence>
<dbReference type="Gene3D" id="1.20.1250.20">
    <property type="entry name" value="MFS general substrate transporter like domains"/>
    <property type="match status" value="2"/>
</dbReference>